<dbReference type="Proteomes" id="UP000287527">
    <property type="component" value="Unassembled WGS sequence"/>
</dbReference>
<sequence length="216" mass="24619">MAAVTGSLVFDMKQLFLIVVIMLGFGCKAQTTIMSLYDDTDINGAYYKDIYNDFDKFIGTWKYTNGSTSLTITLQKKVQYHKFFSNGDDYYLDVMVGEYKYIENGVEKINTLPFLFQNFDDPYKYHIAGSLIARPNSVYCLGCGPNDRKLVLGFVDPNRSIPGYEPEMMFQRVDSGGVQKLKLIFRTTSGMIVEEGVEPPYSEYTVPFGEYLLVKQ</sequence>
<dbReference type="AlphaFoldDB" id="A0A444HCG2"/>
<dbReference type="EMBL" id="SBII01000004">
    <property type="protein sequence ID" value="RWX01057.1"/>
    <property type="molecule type" value="Genomic_DNA"/>
</dbReference>
<reference evidence="2 3" key="1">
    <citation type="submission" date="2019-01" db="EMBL/GenBank/DDBJ databases">
        <title>Flavobacterium sp. nov.,isolated from freshwater.</title>
        <authorList>
            <person name="Zhang R."/>
            <person name="Du Z.-J."/>
        </authorList>
    </citation>
    <scope>NUCLEOTIDE SEQUENCE [LARGE SCALE GENOMIC DNA]</scope>
    <source>
        <strain evidence="2 3">1E403</strain>
    </source>
</reference>
<dbReference type="RefSeq" id="WP_128389536.1">
    <property type="nucleotide sequence ID" value="NZ_SBII01000004.1"/>
</dbReference>
<keyword evidence="3" id="KW-1185">Reference proteome</keyword>
<protein>
    <recommendedName>
        <fullName evidence="1">DUF6705 domain-containing protein</fullName>
    </recommendedName>
</protein>
<comment type="caution">
    <text evidence="2">The sequence shown here is derived from an EMBL/GenBank/DDBJ whole genome shotgun (WGS) entry which is preliminary data.</text>
</comment>
<evidence type="ECO:0000313" key="2">
    <source>
        <dbReference type="EMBL" id="RWX01057.1"/>
    </source>
</evidence>
<evidence type="ECO:0000313" key="3">
    <source>
        <dbReference type="Proteomes" id="UP000287527"/>
    </source>
</evidence>
<accession>A0A444HCG2</accession>
<dbReference type="OrthoDB" id="1261237at2"/>
<dbReference type="InterPro" id="IPR046551">
    <property type="entry name" value="DUF6705"/>
</dbReference>
<dbReference type="Pfam" id="PF20448">
    <property type="entry name" value="DUF6705"/>
    <property type="match status" value="1"/>
</dbReference>
<proteinExistence type="predicted"/>
<name>A0A444HCG2_9FLAO</name>
<feature type="domain" description="DUF6705" evidence="1">
    <location>
        <begin position="12"/>
        <end position="216"/>
    </location>
</feature>
<organism evidence="2 3">
    <name type="scientific">Flavobacterium cerinum</name>
    <dbReference type="NCBI Taxonomy" id="2502784"/>
    <lineage>
        <taxon>Bacteria</taxon>
        <taxon>Pseudomonadati</taxon>
        <taxon>Bacteroidota</taxon>
        <taxon>Flavobacteriia</taxon>
        <taxon>Flavobacteriales</taxon>
        <taxon>Flavobacteriaceae</taxon>
        <taxon>Flavobacterium</taxon>
    </lineage>
</organism>
<evidence type="ECO:0000259" key="1">
    <source>
        <dbReference type="Pfam" id="PF20448"/>
    </source>
</evidence>
<gene>
    <name evidence="2" type="ORF">EPI11_08530</name>
</gene>